<keyword evidence="4" id="KW-1185">Reference proteome</keyword>
<feature type="compositionally biased region" description="Basic residues" evidence="1">
    <location>
        <begin position="62"/>
        <end position="77"/>
    </location>
</feature>
<evidence type="ECO:0000313" key="3">
    <source>
        <dbReference type="EMBL" id="NDV14098.1"/>
    </source>
</evidence>
<accession>A0A6B2KVC3</accession>
<dbReference type="RefSeq" id="WP_163317671.1">
    <property type="nucleotide sequence ID" value="NZ_JAAGAA010000015.1"/>
</dbReference>
<name>A0A6B2KVC3_9NEIS</name>
<sequence>MENVLPPPHEGERYQIQLLASEGYGPTAIDQRVGRCKSVISRELRRNRSVSGRYRASEAQRTYRKHLRTKGRSRQPLHRLFVSAPPPPSLHPQAD</sequence>
<evidence type="ECO:0000256" key="1">
    <source>
        <dbReference type="SAM" id="MobiDB-lite"/>
    </source>
</evidence>
<gene>
    <name evidence="3" type="ORF">GZH52_15100</name>
</gene>
<evidence type="ECO:0000259" key="2">
    <source>
        <dbReference type="Pfam" id="PF13936"/>
    </source>
</evidence>
<protein>
    <submittedName>
        <fullName evidence="3">Helix-turn-helix domain-containing protein</fullName>
    </submittedName>
</protein>
<feature type="compositionally biased region" description="Pro residues" evidence="1">
    <location>
        <begin position="84"/>
        <end position="95"/>
    </location>
</feature>
<feature type="region of interest" description="Disordered" evidence="1">
    <location>
        <begin position="45"/>
        <end position="95"/>
    </location>
</feature>
<dbReference type="AlphaFoldDB" id="A0A6B2KVC3"/>
<dbReference type="InterPro" id="IPR025246">
    <property type="entry name" value="IS30-like_HTH"/>
</dbReference>
<reference evidence="3 4" key="1">
    <citation type="submission" date="2020-02" db="EMBL/GenBank/DDBJ databases">
        <authorList>
            <person name="Yang Z."/>
        </authorList>
    </citation>
    <scope>NUCLEOTIDE SEQUENCE [LARGE SCALE GENOMIC DNA]</scope>
    <source>
        <strain evidence="3 4">HX-7-9</strain>
    </source>
</reference>
<evidence type="ECO:0000313" key="4">
    <source>
        <dbReference type="Proteomes" id="UP000482578"/>
    </source>
</evidence>
<dbReference type="Proteomes" id="UP000482578">
    <property type="component" value="Unassembled WGS sequence"/>
</dbReference>
<feature type="domain" description="Transposase IS30-like HTH" evidence="2">
    <location>
        <begin position="12"/>
        <end position="47"/>
    </location>
</feature>
<comment type="caution">
    <text evidence="3">The sequence shown here is derived from an EMBL/GenBank/DDBJ whole genome shotgun (WGS) entry which is preliminary data.</text>
</comment>
<proteinExistence type="predicted"/>
<dbReference type="EMBL" id="JAAGAA010000015">
    <property type="protein sequence ID" value="NDV14098.1"/>
    <property type="molecule type" value="Genomic_DNA"/>
</dbReference>
<organism evidence="3 4">
    <name type="scientific">Crenobacter caeni</name>
    <dbReference type="NCBI Taxonomy" id="2705474"/>
    <lineage>
        <taxon>Bacteria</taxon>
        <taxon>Pseudomonadati</taxon>
        <taxon>Pseudomonadota</taxon>
        <taxon>Betaproteobacteria</taxon>
        <taxon>Neisseriales</taxon>
        <taxon>Neisseriaceae</taxon>
        <taxon>Crenobacter</taxon>
    </lineage>
</organism>
<dbReference type="Pfam" id="PF13936">
    <property type="entry name" value="HTH_38"/>
    <property type="match status" value="1"/>
</dbReference>